<sequence>METPVPRTCPAILEIVVEALALVQQKAIPNRQQYITRFGRVATKIGLQRINNIGDTYEPGIARERGYQVGISSIYHTDSIEETAVLANLAIQSGKSVEAVEIEEEESQETQDCIEVMT</sequence>
<evidence type="ECO:0000313" key="1">
    <source>
        <dbReference type="EMBL" id="RFU23913.1"/>
    </source>
</evidence>
<protein>
    <submittedName>
        <fullName evidence="1">Uncharacterized protein</fullName>
    </submittedName>
</protein>
<feature type="non-terminal residue" evidence="1">
    <location>
        <position position="1"/>
    </location>
</feature>
<accession>A0A3E2GT50</accession>
<organism evidence="1 2">
    <name type="scientific">Scytalidium lignicola</name>
    <name type="common">Hyphomycete</name>
    <dbReference type="NCBI Taxonomy" id="5539"/>
    <lineage>
        <taxon>Eukaryota</taxon>
        <taxon>Fungi</taxon>
        <taxon>Dikarya</taxon>
        <taxon>Ascomycota</taxon>
        <taxon>Pezizomycotina</taxon>
        <taxon>Leotiomycetes</taxon>
        <taxon>Leotiomycetes incertae sedis</taxon>
        <taxon>Scytalidium</taxon>
    </lineage>
</organism>
<name>A0A3E2GT50_SCYLI</name>
<comment type="caution">
    <text evidence="1">The sequence shown here is derived from an EMBL/GenBank/DDBJ whole genome shotgun (WGS) entry which is preliminary data.</text>
</comment>
<keyword evidence="2" id="KW-1185">Reference proteome</keyword>
<evidence type="ECO:0000313" key="2">
    <source>
        <dbReference type="Proteomes" id="UP000258309"/>
    </source>
</evidence>
<dbReference type="Proteomes" id="UP000258309">
    <property type="component" value="Unassembled WGS sequence"/>
</dbReference>
<feature type="non-terminal residue" evidence="1">
    <location>
        <position position="118"/>
    </location>
</feature>
<reference evidence="1 2" key="1">
    <citation type="submission" date="2018-05" db="EMBL/GenBank/DDBJ databases">
        <title>Draft genome sequence of Scytalidium lignicola DSM 105466, a ubiquitous saprotrophic fungus.</title>
        <authorList>
            <person name="Buettner E."/>
            <person name="Gebauer A.M."/>
            <person name="Hofrichter M."/>
            <person name="Liers C."/>
            <person name="Kellner H."/>
        </authorList>
    </citation>
    <scope>NUCLEOTIDE SEQUENCE [LARGE SCALE GENOMIC DNA]</scope>
    <source>
        <strain evidence="1 2">DSM 105466</strain>
    </source>
</reference>
<gene>
    <name evidence="1" type="ORF">B7463_g12425</name>
</gene>
<proteinExistence type="predicted"/>
<dbReference type="AlphaFoldDB" id="A0A3E2GT50"/>
<dbReference type="EMBL" id="NCSJ02000564">
    <property type="protein sequence ID" value="RFU23913.1"/>
    <property type="molecule type" value="Genomic_DNA"/>
</dbReference>